<dbReference type="InterPro" id="IPR036013">
    <property type="entry name" value="Band_7/SPFH_dom_sf"/>
</dbReference>
<evidence type="ECO:0000256" key="2">
    <source>
        <dbReference type="ARBA" id="ARBA00009658"/>
    </source>
</evidence>
<comment type="subunit">
    <text evidence="3">Component of a prohibitin multimeric complex in mitochondrial membranes.</text>
</comment>
<dbReference type="SUPFAM" id="SSF117892">
    <property type="entry name" value="Band 7/SPFH domain"/>
    <property type="match status" value="1"/>
</dbReference>
<keyword evidence="9" id="KW-1185">Reference proteome</keyword>
<dbReference type="Proteomes" id="UP001190700">
    <property type="component" value="Unassembled WGS sequence"/>
</dbReference>
<evidence type="ECO:0000256" key="3">
    <source>
        <dbReference type="ARBA" id="ARBA00011786"/>
    </source>
</evidence>
<evidence type="ECO:0000259" key="7">
    <source>
        <dbReference type="SMART" id="SM00244"/>
    </source>
</evidence>
<organism evidence="8 9">
    <name type="scientific">Cymbomonas tetramitiformis</name>
    <dbReference type="NCBI Taxonomy" id="36881"/>
    <lineage>
        <taxon>Eukaryota</taxon>
        <taxon>Viridiplantae</taxon>
        <taxon>Chlorophyta</taxon>
        <taxon>Pyramimonadophyceae</taxon>
        <taxon>Pyramimonadales</taxon>
        <taxon>Pyramimonadaceae</taxon>
        <taxon>Cymbomonas</taxon>
    </lineage>
</organism>
<dbReference type="SMART" id="SM00244">
    <property type="entry name" value="PHB"/>
    <property type="match status" value="1"/>
</dbReference>
<comment type="caution">
    <text evidence="8">The sequence shown here is derived from an EMBL/GenBank/DDBJ whole genome shotgun (WGS) entry which is preliminary data.</text>
</comment>
<evidence type="ECO:0000313" key="9">
    <source>
        <dbReference type="Proteomes" id="UP001190700"/>
    </source>
</evidence>
<dbReference type="Gene3D" id="3.30.479.30">
    <property type="entry name" value="Band 7 domain"/>
    <property type="match status" value="1"/>
</dbReference>
<protein>
    <recommendedName>
        <fullName evidence="7">Band 7 domain-containing protein</fullName>
    </recommendedName>
</protein>
<keyword evidence="5" id="KW-0496">Mitochondrion</keyword>
<name>A0AAE0C5W8_9CHLO</name>
<dbReference type="GO" id="GO:0007005">
    <property type="term" value="P:mitochondrion organization"/>
    <property type="evidence" value="ECO:0007669"/>
    <property type="project" value="TreeGrafter"/>
</dbReference>
<reference evidence="8 9" key="1">
    <citation type="journal article" date="2015" name="Genome Biol. Evol.">
        <title>Comparative Genomics of a Bacterivorous Green Alga Reveals Evolutionary Causalities and Consequences of Phago-Mixotrophic Mode of Nutrition.</title>
        <authorList>
            <person name="Burns J.A."/>
            <person name="Paasch A."/>
            <person name="Narechania A."/>
            <person name="Kim E."/>
        </authorList>
    </citation>
    <scope>NUCLEOTIDE SEQUENCE [LARGE SCALE GENOMIC DNA]</scope>
    <source>
        <strain evidence="8 9">PLY_AMNH</strain>
    </source>
</reference>
<evidence type="ECO:0000256" key="4">
    <source>
        <dbReference type="ARBA" id="ARBA00022792"/>
    </source>
</evidence>
<gene>
    <name evidence="8" type="ORF">CYMTET_41544</name>
</gene>
<feature type="domain" description="Band 7" evidence="7">
    <location>
        <begin position="92"/>
        <end position="253"/>
    </location>
</feature>
<dbReference type="PRINTS" id="PR00679">
    <property type="entry name" value="PROHIBITIN"/>
</dbReference>
<comment type="similarity">
    <text evidence="2">Belongs to the prohibitin family.</text>
</comment>
<dbReference type="InterPro" id="IPR000163">
    <property type="entry name" value="Prohibitin"/>
</dbReference>
<dbReference type="PANTHER" id="PTHR23222">
    <property type="entry name" value="PROHIBITIN"/>
    <property type="match status" value="1"/>
</dbReference>
<proteinExistence type="inferred from homology"/>
<dbReference type="Pfam" id="PF01145">
    <property type="entry name" value="Band_7"/>
    <property type="match status" value="1"/>
</dbReference>
<evidence type="ECO:0000256" key="1">
    <source>
        <dbReference type="ARBA" id="ARBA00004140"/>
    </source>
</evidence>
<keyword evidence="6" id="KW-0472">Membrane</keyword>
<accession>A0AAE0C5W8</accession>
<dbReference type="PANTHER" id="PTHR23222:SF1">
    <property type="entry name" value="PROHIBITIN-2"/>
    <property type="match status" value="1"/>
</dbReference>
<comment type="subcellular location">
    <subcellularLocation>
        <location evidence="1">Mitochondrion inner membrane</location>
        <topology evidence="1">Single-pass type II membrane protein</topology>
    </subcellularLocation>
</comment>
<sequence length="386" mass="42239">MRAFNSSSPKGLGFAPGKLSSLSCRVQPLSSDYSCLTGSSRALQRRSKASRRGLITVNSLFEDFDSDDDGPRLSQIAPLVPFFAAVFLIIGKPFTSVPAGNVAAVDLFGTVQEYTIPEGVHPKTPFASTHNYSLKTQLVEVTQDVATSEGLIVELDVSILYKVQPGAVRSLYQNVGVDYDKVLVLPEVKSIIRNLTSQYSAKTLYSAGRSDLSQGIINELNRKLNPRGIVVEDALLRKVVLPDIVTRAIEGKLRAEQESQQMEFILVKEKQEAERKRVEAQGIADFQAIVSEGINDQLLEWKGIEATEQLAQSPNTKVIVVGNAKNGLPLILVHKLLASTDDHADMTRSVSKEVTIRSRLRTRAQGDAPPGVCTFSWHVPALKPRC</sequence>
<evidence type="ECO:0000313" key="8">
    <source>
        <dbReference type="EMBL" id="KAK3249016.1"/>
    </source>
</evidence>
<dbReference type="AlphaFoldDB" id="A0AAE0C5W8"/>
<keyword evidence="4" id="KW-0999">Mitochondrion inner membrane</keyword>
<dbReference type="CDD" id="cd03401">
    <property type="entry name" value="SPFH_prohibitin"/>
    <property type="match status" value="1"/>
</dbReference>
<dbReference type="GO" id="GO:0005743">
    <property type="term" value="C:mitochondrial inner membrane"/>
    <property type="evidence" value="ECO:0007669"/>
    <property type="project" value="UniProtKB-SubCell"/>
</dbReference>
<evidence type="ECO:0000256" key="6">
    <source>
        <dbReference type="ARBA" id="ARBA00023136"/>
    </source>
</evidence>
<dbReference type="InterPro" id="IPR001107">
    <property type="entry name" value="Band_7"/>
</dbReference>
<dbReference type="EMBL" id="LGRX02027634">
    <property type="protein sequence ID" value="KAK3249016.1"/>
    <property type="molecule type" value="Genomic_DNA"/>
</dbReference>
<evidence type="ECO:0000256" key="5">
    <source>
        <dbReference type="ARBA" id="ARBA00023128"/>
    </source>
</evidence>